<dbReference type="OrthoDB" id="61280at2759"/>
<accession>A0A2J8A080</accession>
<dbReference type="Proteomes" id="UP000236333">
    <property type="component" value="Unassembled WGS sequence"/>
</dbReference>
<gene>
    <name evidence="1" type="ORF">TSOC_007785</name>
</gene>
<keyword evidence="2" id="KW-1185">Reference proteome</keyword>
<name>A0A2J8A080_9CHLO</name>
<comment type="caution">
    <text evidence="1">The sequence shown here is derived from an EMBL/GenBank/DDBJ whole genome shotgun (WGS) entry which is preliminary data.</text>
</comment>
<feature type="non-terminal residue" evidence="1">
    <location>
        <position position="230"/>
    </location>
</feature>
<sequence length="230" mass="25026">MADEVPFARYNKQDEAPTLIGNWVEERNLKEMTGTTRNMGATQVLHDTFADSAEKTTRSRGNTLQATHPRVIEHVYAQTMAEAMMREARELPEEVQATLSGPAVPVTTESVYGGDFKSYDLTGLSVGARVMKDPDGRAATRDPNFLAESSMMEKQSVDRIMEASARLAGARDTALLPNPDVPITLYTEAVANKTYGGVFPGTTTLNGASPFGKASNFTKPISEYNKVVVD</sequence>
<dbReference type="EMBL" id="PGGS01000271">
    <property type="protein sequence ID" value="PNH05922.1"/>
    <property type="molecule type" value="Genomic_DNA"/>
</dbReference>
<protein>
    <submittedName>
        <fullName evidence="1">Uncharacterized protein</fullName>
    </submittedName>
</protein>
<reference evidence="1 2" key="1">
    <citation type="journal article" date="2017" name="Mol. Biol. Evol.">
        <title>The 4-celled Tetrabaena socialis nuclear genome reveals the essential components for genetic control of cell number at the origin of multicellularity in the volvocine lineage.</title>
        <authorList>
            <person name="Featherston J."/>
            <person name="Arakaki Y."/>
            <person name="Hanschen E.R."/>
            <person name="Ferris P.J."/>
            <person name="Michod R.E."/>
            <person name="Olson B.J.S.C."/>
            <person name="Nozaki H."/>
            <person name="Durand P.M."/>
        </authorList>
    </citation>
    <scope>NUCLEOTIDE SEQUENCE [LARGE SCALE GENOMIC DNA]</scope>
    <source>
        <strain evidence="1 2">NIES-571</strain>
    </source>
</reference>
<evidence type="ECO:0000313" key="1">
    <source>
        <dbReference type="EMBL" id="PNH05922.1"/>
    </source>
</evidence>
<organism evidence="1 2">
    <name type="scientific">Tetrabaena socialis</name>
    <dbReference type="NCBI Taxonomy" id="47790"/>
    <lineage>
        <taxon>Eukaryota</taxon>
        <taxon>Viridiplantae</taxon>
        <taxon>Chlorophyta</taxon>
        <taxon>core chlorophytes</taxon>
        <taxon>Chlorophyceae</taxon>
        <taxon>CS clade</taxon>
        <taxon>Chlamydomonadales</taxon>
        <taxon>Tetrabaenaceae</taxon>
        <taxon>Tetrabaena</taxon>
    </lineage>
</organism>
<dbReference type="AlphaFoldDB" id="A0A2J8A080"/>
<evidence type="ECO:0000313" key="2">
    <source>
        <dbReference type="Proteomes" id="UP000236333"/>
    </source>
</evidence>
<proteinExistence type="predicted"/>